<sequence>MCVTSDKFPTYAEYARRTLLRLRIVKGLSSELITQIVIRGITEPHVRAAVANADLSPDNLVSFLAIYTKPVQQKQDTRGSSNHLVRKRAFNQRNESKCFHCGQAGHKNFQCPKRKKLDSTPDPKSVAKPHSRLCEFCKKPGHTEANCFAKDRAQSRNERNVNLCSERLESTRSSDITSAVVQGVPIDVLIDSGALNVSLISDGVLKHFTCQPKPIKCAIKGISDRELEATSYVTLTIEFSEISVEVDLVVVPSKCMTTPIIIGTDVLNRDGITYVRTKDRQVLTRSKPKVREVCAVEQIDGFTVNTPLQGEQLESLMQVLTMFSEFLITGTAATTVTTGSMDIRLKDETPVAYRPYRLSHQEKVKVREIINDLLSKGIIRESQSDYSSPILLVKKKDGSDRLCVDFRALNRLTIKDRYPLPLIDDHIDRLGSFKYFSSLDMATGFHQIPIKVHTDASSAGYGAVLMQTHKDGKKKVVAYFSKVTQGAESRYHSYELETLAVVKALQHFRHYLIGLQFKVVTDCNALKSTERKKDLLPRVARWWVYLQDFTFDIEYRKGSMMAHADYLSRNPPIYVHQVTKPRNWAQIAQSADGETQDLVQQLQEGKLDSRCYVYQNDVLYYKYSPVGEESRLLAYIPKGHRLSLLRLFHDEHDHICADKTIDLILRHFWFPALIHFVKKYIAHCLVCISNKRVPRALHPHQHITSWEKPDAPFQTVHTDALGPLPASNGYKFVLVVVDAFTKYCLLYPIFRQDAVELKRVMANAVSLFGVPKLIVADRGRMFESSSFVNWVKEHGSEIHYITPEMHHSNGQAERYIRTVLNMIRIEVNHKGSAWSEVLGKLQLILNITKQKSTQASALNLLIGTDGTTPVIQALVKDVAAEGSRPNYQAWREIVRSRASELLKKNQTQQDSYVNRNRTPARVFNVNDLVFVIKFSQSTGKLDPGMRGPYKVLKALPSGRYELKLLSGAYGKTSQAAAEYMVPWKGEWCPESCAAFFEECNRNMATATKVSDTLMVSELLAFVQSKLDTMDVVSLEQICVTSFKEAEFAAAKKLLADTATTAVRLVPRRGDGCGKKDLQDIIRVFQETDPDNIPTFVARDLYKLPPVTFDHVDVTRLLKDIILLKAEIAEIRGKLEASERASAMQRESPSPRNADSAMTASPPARQVQAQRDRVTATDTDSRQANDPPPATYAERTRDAACPLRAAAPAPPRPAAAAPSTNRSQQEAAPAPPRPRPRPRRRRRAAPQAAPQVTPAAAGAPAAPPRAPRNTIADKDGFILVEKRSPRRRNRNKRGTAPAACSLKAATPTVDIYVSRIHANMAHDNIVRYIKERSVGRTEQPVQVLAIERLQSAKQTDFKSFRIRIPAAQQKVLLDKNFWPAGIVFRRYREAKQTIKPPDNSARV</sequence>
<evidence type="ECO:0000256" key="8">
    <source>
        <dbReference type="PROSITE-ProRule" id="PRU00047"/>
    </source>
</evidence>
<feature type="region of interest" description="Disordered" evidence="9">
    <location>
        <begin position="1136"/>
        <end position="1296"/>
    </location>
</feature>
<dbReference type="EMBL" id="CAJHNJ030000433">
    <property type="protein sequence ID" value="CAG9137850.1"/>
    <property type="molecule type" value="Genomic_DNA"/>
</dbReference>
<keyword evidence="8" id="KW-0862">Zinc</keyword>
<dbReference type="PANTHER" id="PTHR37984:SF5">
    <property type="entry name" value="PROTEIN NYNRIN-LIKE"/>
    <property type="match status" value="1"/>
</dbReference>
<dbReference type="SMART" id="SM00343">
    <property type="entry name" value="ZnF_C2HC"/>
    <property type="match status" value="2"/>
</dbReference>
<keyword evidence="6" id="KW-0378">Hydrolase</keyword>
<dbReference type="Proteomes" id="UP000653454">
    <property type="component" value="Unassembled WGS sequence"/>
</dbReference>
<dbReference type="Gene3D" id="3.30.70.270">
    <property type="match status" value="1"/>
</dbReference>
<dbReference type="Gene3D" id="2.40.70.10">
    <property type="entry name" value="Acid Proteases"/>
    <property type="match status" value="1"/>
</dbReference>
<keyword evidence="5" id="KW-0255">Endonuclease</keyword>
<dbReference type="PROSITE" id="PS50994">
    <property type="entry name" value="INTEGRASE"/>
    <property type="match status" value="1"/>
</dbReference>
<dbReference type="InterPro" id="IPR050951">
    <property type="entry name" value="Retrovirus_Pol_polyprotein"/>
</dbReference>
<evidence type="ECO:0000256" key="3">
    <source>
        <dbReference type="ARBA" id="ARBA00022695"/>
    </source>
</evidence>
<evidence type="ECO:0000256" key="2">
    <source>
        <dbReference type="ARBA" id="ARBA00022679"/>
    </source>
</evidence>
<dbReference type="InterPro" id="IPR036397">
    <property type="entry name" value="RNaseH_sf"/>
</dbReference>
<dbReference type="Pfam" id="PF17921">
    <property type="entry name" value="Integrase_H2C2"/>
    <property type="match status" value="1"/>
</dbReference>
<dbReference type="GO" id="GO:0008270">
    <property type="term" value="F:zinc ion binding"/>
    <property type="evidence" value="ECO:0007669"/>
    <property type="project" value="UniProtKB-KW"/>
</dbReference>
<accession>A0A8S4GC27</accession>
<evidence type="ECO:0000259" key="11">
    <source>
        <dbReference type="PROSITE" id="PS50994"/>
    </source>
</evidence>
<keyword evidence="7" id="KW-0695">RNA-directed DNA polymerase</keyword>
<evidence type="ECO:0000256" key="5">
    <source>
        <dbReference type="ARBA" id="ARBA00022759"/>
    </source>
</evidence>
<dbReference type="InterPro" id="IPR041588">
    <property type="entry name" value="Integrase_H2C2"/>
</dbReference>
<evidence type="ECO:0000313" key="13">
    <source>
        <dbReference type="Proteomes" id="UP000653454"/>
    </source>
</evidence>
<dbReference type="InterPro" id="IPR036875">
    <property type="entry name" value="Znf_CCHC_sf"/>
</dbReference>
<feature type="compositionally biased region" description="Basic residues" evidence="9">
    <location>
        <begin position="1283"/>
        <end position="1292"/>
    </location>
</feature>
<feature type="compositionally biased region" description="Basic residues" evidence="9">
    <location>
        <begin position="1233"/>
        <end position="1243"/>
    </location>
</feature>
<dbReference type="InterPro" id="IPR041373">
    <property type="entry name" value="RT_RNaseH"/>
</dbReference>
<dbReference type="SUPFAM" id="SSF53098">
    <property type="entry name" value="Ribonuclease H-like"/>
    <property type="match status" value="1"/>
</dbReference>
<keyword evidence="13" id="KW-1185">Reference proteome</keyword>
<keyword evidence="2" id="KW-0808">Transferase</keyword>
<dbReference type="CDD" id="cd01647">
    <property type="entry name" value="RT_LTR"/>
    <property type="match status" value="1"/>
</dbReference>
<feature type="domain" description="Integrase catalytic" evidence="11">
    <location>
        <begin position="708"/>
        <end position="877"/>
    </location>
</feature>
<evidence type="ECO:0000256" key="1">
    <source>
        <dbReference type="ARBA" id="ARBA00012493"/>
    </source>
</evidence>
<evidence type="ECO:0000256" key="7">
    <source>
        <dbReference type="ARBA" id="ARBA00022918"/>
    </source>
</evidence>
<dbReference type="CDD" id="cd09274">
    <property type="entry name" value="RNase_HI_RT_Ty3"/>
    <property type="match status" value="1"/>
</dbReference>
<keyword evidence="8" id="KW-0863">Zinc-finger</keyword>
<dbReference type="SUPFAM" id="SSF50630">
    <property type="entry name" value="Acid proteases"/>
    <property type="match status" value="1"/>
</dbReference>
<dbReference type="InterPro" id="IPR012337">
    <property type="entry name" value="RNaseH-like_sf"/>
</dbReference>
<dbReference type="PROSITE" id="PS50158">
    <property type="entry name" value="ZF_CCHC"/>
    <property type="match status" value="1"/>
</dbReference>
<dbReference type="InterPro" id="IPR021109">
    <property type="entry name" value="Peptidase_aspartic_dom_sf"/>
</dbReference>
<dbReference type="EC" id="2.7.7.49" evidence="1"/>
<dbReference type="GO" id="GO:0003676">
    <property type="term" value="F:nucleic acid binding"/>
    <property type="evidence" value="ECO:0007669"/>
    <property type="project" value="InterPro"/>
</dbReference>
<dbReference type="PANTHER" id="PTHR37984">
    <property type="entry name" value="PROTEIN CBG26694"/>
    <property type="match status" value="1"/>
</dbReference>
<dbReference type="SUPFAM" id="SSF57756">
    <property type="entry name" value="Retrovirus zinc finger-like domains"/>
    <property type="match status" value="1"/>
</dbReference>
<evidence type="ECO:0000256" key="6">
    <source>
        <dbReference type="ARBA" id="ARBA00022801"/>
    </source>
</evidence>
<reference evidence="12" key="1">
    <citation type="submission" date="2020-11" db="EMBL/GenBank/DDBJ databases">
        <authorList>
            <person name="Whiteford S."/>
        </authorList>
    </citation>
    <scope>NUCLEOTIDE SEQUENCE</scope>
</reference>
<comment type="caution">
    <text evidence="12">The sequence shown here is derived from an EMBL/GenBank/DDBJ whole genome shotgun (WGS) entry which is preliminary data.</text>
</comment>
<dbReference type="Gene3D" id="1.10.340.70">
    <property type="match status" value="1"/>
</dbReference>
<dbReference type="GO" id="GO:0042575">
    <property type="term" value="C:DNA polymerase complex"/>
    <property type="evidence" value="ECO:0007669"/>
    <property type="project" value="UniProtKB-ARBA"/>
</dbReference>
<evidence type="ECO:0000256" key="9">
    <source>
        <dbReference type="SAM" id="MobiDB-lite"/>
    </source>
</evidence>
<keyword evidence="4" id="KW-0540">Nuclease</keyword>
<dbReference type="CDD" id="cd00303">
    <property type="entry name" value="retropepsin_like"/>
    <property type="match status" value="1"/>
</dbReference>
<feature type="compositionally biased region" description="Basic and acidic residues" evidence="9">
    <location>
        <begin position="1270"/>
        <end position="1282"/>
    </location>
</feature>
<feature type="domain" description="CCHC-type" evidence="10">
    <location>
        <begin position="97"/>
        <end position="113"/>
    </location>
</feature>
<feature type="compositionally biased region" description="Low complexity" evidence="9">
    <location>
        <begin position="1244"/>
        <end position="1259"/>
    </location>
</feature>
<dbReference type="GO" id="GO:0016787">
    <property type="term" value="F:hydrolase activity"/>
    <property type="evidence" value="ECO:0007669"/>
    <property type="project" value="UniProtKB-KW"/>
</dbReference>
<evidence type="ECO:0000256" key="4">
    <source>
        <dbReference type="ARBA" id="ARBA00022722"/>
    </source>
</evidence>
<dbReference type="SUPFAM" id="SSF56672">
    <property type="entry name" value="DNA/RNA polymerases"/>
    <property type="match status" value="1"/>
</dbReference>
<dbReference type="Gene3D" id="3.10.10.10">
    <property type="entry name" value="HIV Type 1 Reverse Transcriptase, subunit A, domain 1"/>
    <property type="match status" value="1"/>
</dbReference>
<dbReference type="InterPro" id="IPR001878">
    <property type="entry name" value="Znf_CCHC"/>
</dbReference>
<keyword evidence="8" id="KW-0479">Metal-binding</keyword>
<proteinExistence type="predicted"/>
<dbReference type="InterPro" id="IPR043128">
    <property type="entry name" value="Rev_trsase/Diguanyl_cyclase"/>
</dbReference>
<dbReference type="Pfam" id="PF17917">
    <property type="entry name" value="RT_RNaseH"/>
    <property type="match status" value="1"/>
</dbReference>
<dbReference type="InterPro" id="IPR001584">
    <property type="entry name" value="Integrase_cat-core"/>
</dbReference>
<keyword evidence="3" id="KW-0548">Nucleotidyltransferase</keyword>
<organism evidence="12 13">
    <name type="scientific">Plutella xylostella</name>
    <name type="common">Diamondback moth</name>
    <name type="synonym">Plutella maculipennis</name>
    <dbReference type="NCBI Taxonomy" id="51655"/>
    <lineage>
        <taxon>Eukaryota</taxon>
        <taxon>Metazoa</taxon>
        <taxon>Ecdysozoa</taxon>
        <taxon>Arthropoda</taxon>
        <taxon>Hexapoda</taxon>
        <taxon>Insecta</taxon>
        <taxon>Pterygota</taxon>
        <taxon>Neoptera</taxon>
        <taxon>Endopterygota</taxon>
        <taxon>Lepidoptera</taxon>
        <taxon>Glossata</taxon>
        <taxon>Ditrysia</taxon>
        <taxon>Yponomeutoidea</taxon>
        <taxon>Plutellidae</taxon>
        <taxon>Plutella</taxon>
    </lineage>
</organism>
<name>A0A8S4GC27_PLUXY</name>
<dbReference type="Gene3D" id="4.10.60.10">
    <property type="entry name" value="Zinc finger, CCHC-type"/>
    <property type="match status" value="1"/>
</dbReference>
<protein>
    <recommendedName>
        <fullName evidence="1">RNA-directed DNA polymerase</fullName>
        <ecNumber evidence="1">2.7.7.49</ecNumber>
    </recommendedName>
</protein>
<evidence type="ECO:0000313" key="12">
    <source>
        <dbReference type="EMBL" id="CAG9137850.1"/>
    </source>
</evidence>
<gene>
    <name evidence="12" type="ORF">PLXY2_LOCUS16103</name>
</gene>
<dbReference type="GO" id="GO:0015074">
    <property type="term" value="P:DNA integration"/>
    <property type="evidence" value="ECO:0007669"/>
    <property type="project" value="InterPro"/>
</dbReference>
<feature type="compositionally biased region" description="Polar residues" evidence="9">
    <location>
        <begin position="1144"/>
        <end position="1158"/>
    </location>
</feature>
<dbReference type="Gene3D" id="3.30.420.10">
    <property type="entry name" value="Ribonuclease H-like superfamily/Ribonuclease H"/>
    <property type="match status" value="1"/>
</dbReference>
<dbReference type="Pfam" id="PF00665">
    <property type="entry name" value="rve"/>
    <property type="match status" value="1"/>
</dbReference>
<feature type="compositionally biased region" description="Basic and acidic residues" evidence="9">
    <location>
        <begin position="1169"/>
        <end position="1182"/>
    </location>
</feature>
<evidence type="ECO:0000259" key="10">
    <source>
        <dbReference type="PROSITE" id="PS50158"/>
    </source>
</evidence>
<dbReference type="GO" id="GO:0003964">
    <property type="term" value="F:RNA-directed DNA polymerase activity"/>
    <property type="evidence" value="ECO:0007669"/>
    <property type="project" value="UniProtKB-KW"/>
</dbReference>
<dbReference type="InterPro" id="IPR043502">
    <property type="entry name" value="DNA/RNA_pol_sf"/>
</dbReference>
<dbReference type="GO" id="GO:0004519">
    <property type="term" value="F:endonuclease activity"/>
    <property type="evidence" value="ECO:0007669"/>
    <property type="project" value="UniProtKB-KW"/>
</dbReference>